<proteinExistence type="predicted"/>
<reference evidence="2" key="2">
    <citation type="submission" date="2025-08" db="UniProtKB">
        <authorList>
            <consortium name="Ensembl"/>
        </authorList>
    </citation>
    <scope>IDENTIFICATION</scope>
</reference>
<accession>A0A8C3E417</accession>
<name>A0A8C3E417_CORMO</name>
<sequence>MVPHAPLAHGGTGSWWAPTLIPFSFHTGGLGEQQKGALGGCWTASRLVYPLPTASPTLPLPLHKGPMTVNQGAKRLPRINN</sequence>
<dbReference type="Ensembl" id="ENSCMUT00000015246.2">
    <property type="protein sequence ID" value="ENSCMUP00000014189.1"/>
    <property type="gene ID" value="ENSCMUG00000008865.2"/>
</dbReference>
<evidence type="ECO:0000313" key="2">
    <source>
        <dbReference type="Ensembl" id="ENSCMUP00000014189.1"/>
    </source>
</evidence>
<evidence type="ECO:0000313" key="3">
    <source>
        <dbReference type="Proteomes" id="UP000694553"/>
    </source>
</evidence>
<evidence type="ECO:0000256" key="1">
    <source>
        <dbReference type="SAM" id="MobiDB-lite"/>
    </source>
</evidence>
<reference evidence="2" key="3">
    <citation type="submission" date="2025-09" db="UniProtKB">
        <authorList>
            <consortium name="Ensembl"/>
        </authorList>
    </citation>
    <scope>IDENTIFICATION</scope>
</reference>
<feature type="region of interest" description="Disordered" evidence="1">
    <location>
        <begin position="62"/>
        <end position="81"/>
    </location>
</feature>
<dbReference type="AlphaFoldDB" id="A0A8C3E417"/>
<organism evidence="2 3">
    <name type="scientific">Corvus moneduloides</name>
    <name type="common">New Caledonian crow</name>
    <dbReference type="NCBI Taxonomy" id="1196302"/>
    <lineage>
        <taxon>Eukaryota</taxon>
        <taxon>Metazoa</taxon>
        <taxon>Chordata</taxon>
        <taxon>Craniata</taxon>
        <taxon>Vertebrata</taxon>
        <taxon>Euteleostomi</taxon>
        <taxon>Archelosauria</taxon>
        <taxon>Archosauria</taxon>
        <taxon>Dinosauria</taxon>
        <taxon>Saurischia</taxon>
        <taxon>Theropoda</taxon>
        <taxon>Coelurosauria</taxon>
        <taxon>Aves</taxon>
        <taxon>Neognathae</taxon>
        <taxon>Neoaves</taxon>
        <taxon>Telluraves</taxon>
        <taxon>Australaves</taxon>
        <taxon>Passeriformes</taxon>
        <taxon>Corvoidea</taxon>
        <taxon>Corvidae</taxon>
        <taxon>Corvus</taxon>
    </lineage>
</organism>
<reference evidence="3" key="1">
    <citation type="submission" date="2019-10" db="EMBL/GenBank/DDBJ databases">
        <title>Corvus moneduloides (New Caledonian crow) genome, bCorMon1, primary haplotype.</title>
        <authorList>
            <person name="Rutz C."/>
            <person name="Fungtammasan C."/>
            <person name="Mountcastle J."/>
            <person name="Formenti G."/>
            <person name="Chow W."/>
            <person name="Howe K."/>
            <person name="Steele M.P."/>
            <person name="Fernandes J."/>
            <person name="Gilbert M.T.P."/>
            <person name="Fedrigo O."/>
            <person name="Jarvis E.D."/>
            <person name="Gemmell N."/>
        </authorList>
    </citation>
    <scope>NUCLEOTIDE SEQUENCE [LARGE SCALE GENOMIC DNA]</scope>
</reference>
<keyword evidence="3" id="KW-1185">Reference proteome</keyword>
<dbReference type="Proteomes" id="UP000694553">
    <property type="component" value="Unassembled WGS sequence"/>
</dbReference>
<protein>
    <submittedName>
        <fullName evidence="2">Uncharacterized protein</fullName>
    </submittedName>
</protein>